<dbReference type="Proteomes" id="UP000612746">
    <property type="component" value="Unassembled WGS sequence"/>
</dbReference>
<organism evidence="2 3">
    <name type="scientific">Umbelopsis vinacea</name>
    <dbReference type="NCBI Taxonomy" id="44442"/>
    <lineage>
        <taxon>Eukaryota</taxon>
        <taxon>Fungi</taxon>
        <taxon>Fungi incertae sedis</taxon>
        <taxon>Mucoromycota</taxon>
        <taxon>Mucoromycotina</taxon>
        <taxon>Umbelopsidomycetes</taxon>
        <taxon>Umbelopsidales</taxon>
        <taxon>Umbelopsidaceae</taxon>
        <taxon>Umbelopsis</taxon>
    </lineage>
</organism>
<keyword evidence="3" id="KW-1185">Reference proteome</keyword>
<dbReference type="EMBL" id="JAEPRA010000027">
    <property type="protein sequence ID" value="KAG2172112.1"/>
    <property type="molecule type" value="Genomic_DNA"/>
</dbReference>
<feature type="compositionally biased region" description="Low complexity" evidence="1">
    <location>
        <begin position="1"/>
        <end position="24"/>
    </location>
</feature>
<dbReference type="AlphaFoldDB" id="A0A8H7PDW6"/>
<evidence type="ECO:0000313" key="2">
    <source>
        <dbReference type="EMBL" id="KAG2172112.1"/>
    </source>
</evidence>
<accession>A0A8H7PDW6</accession>
<proteinExistence type="predicted"/>
<feature type="compositionally biased region" description="Low complexity" evidence="1">
    <location>
        <begin position="34"/>
        <end position="43"/>
    </location>
</feature>
<evidence type="ECO:0000313" key="3">
    <source>
        <dbReference type="Proteomes" id="UP000612746"/>
    </source>
</evidence>
<name>A0A8H7PDW6_9FUNG</name>
<evidence type="ECO:0000256" key="1">
    <source>
        <dbReference type="SAM" id="MobiDB-lite"/>
    </source>
</evidence>
<gene>
    <name evidence="2" type="ORF">INT44_004734</name>
</gene>
<feature type="region of interest" description="Disordered" evidence="1">
    <location>
        <begin position="1"/>
        <end position="43"/>
    </location>
</feature>
<comment type="caution">
    <text evidence="2">The sequence shown here is derived from an EMBL/GenBank/DDBJ whole genome shotgun (WGS) entry which is preliminary data.</text>
</comment>
<sequence>MSDAYTEQQVAPTEVTQTEVEPTQSPFHAGGLARSETSTSTLLTREQQLKEEIDRLKREEQALQQKDEQIKKNIDVLREQKEAAAHARDDIHVR</sequence>
<reference evidence="2" key="1">
    <citation type="submission" date="2020-12" db="EMBL/GenBank/DDBJ databases">
        <title>Metabolic potential, ecology and presence of endohyphal bacteria is reflected in genomic diversity of Mucoromycotina.</title>
        <authorList>
            <person name="Muszewska A."/>
            <person name="Okrasinska A."/>
            <person name="Steczkiewicz K."/>
            <person name="Drgas O."/>
            <person name="Orlowska M."/>
            <person name="Perlinska-Lenart U."/>
            <person name="Aleksandrzak-Piekarczyk T."/>
            <person name="Szatraj K."/>
            <person name="Zielenkiewicz U."/>
            <person name="Pilsyk S."/>
            <person name="Malc E."/>
            <person name="Mieczkowski P."/>
            <person name="Kruszewska J.S."/>
            <person name="Biernat P."/>
            <person name="Pawlowska J."/>
        </authorList>
    </citation>
    <scope>NUCLEOTIDE SEQUENCE</scope>
    <source>
        <strain evidence="2">WA0000051536</strain>
    </source>
</reference>
<protein>
    <submittedName>
        <fullName evidence="2">Uncharacterized protein</fullName>
    </submittedName>
</protein>